<dbReference type="EMBL" id="CP108090">
    <property type="protein sequence ID" value="WUQ10964.1"/>
    <property type="molecule type" value="Genomic_DNA"/>
</dbReference>
<keyword evidence="2" id="KW-1185">Reference proteome</keyword>
<dbReference type="RefSeq" id="WP_328960489.1">
    <property type="nucleotide sequence ID" value="NZ_CP108090.1"/>
</dbReference>
<protein>
    <submittedName>
        <fullName evidence="1">Uncharacterized protein</fullName>
    </submittedName>
</protein>
<organism evidence="1 2">
    <name type="scientific">Streptomyces virginiae</name>
    <name type="common">Streptomyces cinnamonensis</name>
    <dbReference type="NCBI Taxonomy" id="1961"/>
    <lineage>
        <taxon>Bacteria</taxon>
        <taxon>Bacillati</taxon>
        <taxon>Actinomycetota</taxon>
        <taxon>Actinomycetes</taxon>
        <taxon>Kitasatosporales</taxon>
        <taxon>Streptomycetaceae</taxon>
        <taxon>Streptomyces</taxon>
    </lineage>
</organism>
<evidence type="ECO:0000313" key="1">
    <source>
        <dbReference type="EMBL" id="WUQ10964.1"/>
    </source>
</evidence>
<name>A0ABZ1T524_STRVG</name>
<dbReference type="Proteomes" id="UP001432039">
    <property type="component" value="Chromosome"/>
</dbReference>
<proteinExistence type="predicted"/>
<reference evidence="1" key="1">
    <citation type="submission" date="2022-10" db="EMBL/GenBank/DDBJ databases">
        <title>The complete genomes of actinobacterial strains from the NBC collection.</title>
        <authorList>
            <person name="Joergensen T.S."/>
            <person name="Alvarez Arevalo M."/>
            <person name="Sterndorff E.B."/>
            <person name="Faurdal D."/>
            <person name="Vuksanovic O."/>
            <person name="Mourched A.-S."/>
            <person name="Charusanti P."/>
            <person name="Shaw S."/>
            <person name="Blin K."/>
            <person name="Weber T."/>
        </authorList>
    </citation>
    <scope>NUCLEOTIDE SEQUENCE</scope>
    <source>
        <strain evidence="1">NBC_00248</strain>
    </source>
</reference>
<dbReference type="Gene3D" id="1.10.287.1060">
    <property type="entry name" value="ESAT-6-like"/>
    <property type="match status" value="1"/>
</dbReference>
<gene>
    <name evidence="1" type="ORF">OG517_05720</name>
</gene>
<accession>A0ABZ1T524</accession>
<evidence type="ECO:0000313" key="2">
    <source>
        <dbReference type="Proteomes" id="UP001432039"/>
    </source>
</evidence>
<sequence length="46" mass="5014">MVDLGKQMNTMADNLHTTANAYDTTDAQAKDAFARLQHGLADFGRS</sequence>